<keyword evidence="1" id="KW-0472">Membrane</keyword>
<comment type="caution">
    <text evidence="2">The sequence shown here is derived from an EMBL/GenBank/DDBJ whole genome shotgun (WGS) entry which is preliminary data.</text>
</comment>
<sequence length="300" mass="33269">MIRTFDWSLEKEPLSRPLHPAKGSRSVIMDALDLATTLRGQGWDWSHRVHIPRETRPTDRTGFTFHVILSAVLHSIISGVFSSAIRSFSPRGLGAPSGGSIFDETLPFYVWYPRACVISVFAAFTVYSAIQSLYDICTIIGVLIFQQDPARWPPAFDCPVAWHQFFRRTFLTQGGYPLSFILGKAGIAIGSFISSALFHHVGILPLNDRAEAWRMVVGFGMMAPGIIAEDAFRQLTGRKVGGVVGWAWTMAWFSVWGNVIIDAFARGGVFGHMELVDRAVPGRAVIHGLVTNFDAWLRTV</sequence>
<keyword evidence="3" id="KW-1185">Reference proteome</keyword>
<evidence type="ECO:0000256" key="1">
    <source>
        <dbReference type="SAM" id="Phobius"/>
    </source>
</evidence>
<evidence type="ECO:0008006" key="4">
    <source>
        <dbReference type="Google" id="ProtNLM"/>
    </source>
</evidence>
<dbReference type="OrthoDB" id="1077582at2759"/>
<dbReference type="AlphaFoldDB" id="A0A8I3A6F7"/>
<feature type="transmembrane region" description="Helical" evidence="1">
    <location>
        <begin position="63"/>
        <end position="88"/>
    </location>
</feature>
<accession>A0A8I3A6F7</accession>
<gene>
    <name evidence="2" type="ORF">JVT61DRAFT_8955</name>
</gene>
<feature type="transmembrane region" description="Helical" evidence="1">
    <location>
        <begin position="108"/>
        <end position="130"/>
    </location>
</feature>
<feature type="transmembrane region" description="Helical" evidence="1">
    <location>
        <begin position="212"/>
        <end position="228"/>
    </location>
</feature>
<feature type="transmembrane region" description="Helical" evidence="1">
    <location>
        <begin position="176"/>
        <end position="200"/>
    </location>
</feature>
<dbReference type="Proteomes" id="UP000683000">
    <property type="component" value="Unassembled WGS sequence"/>
</dbReference>
<protein>
    <recommendedName>
        <fullName evidence="4">Wax synthase domain-containing protein</fullName>
    </recommendedName>
</protein>
<dbReference type="EMBL" id="JAGFBS010000031">
    <property type="protein sequence ID" value="KAG6371943.1"/>
    <property type="molecule type" value="Genomic_DNA"/>
</dbReference>
<keyword evidence="1" id="KW-0812">Transmembrane</keyword>
<evidence type="ECO:0000313" key="3">
    <source>
        <dbReference type="Proteomes" id="UP000683000"/>
    </source>
</evidence>
<reference evidence="2" key="1">
    <citation type="submission" date="2021-03" db="EMBL/GenBank/DDBJ databases">
        <title>Evolutionary innovations through gain and loss of genes in the ectomycorrhizal Boletales.</title>
        <authorList>
            <person name="Wu G."/>
            <person name="Miyauchi S."/>
            <person name="Morin E."/>
            <person name="Yang Z.-L."/>
            <person name="Xu J."/>
            <person name="Martin F.M."/>
        </authorList>
    </citation>
    <scope>NUCLEOTIDE SEQUENCE</scope>
    <source>
        <strain evidence="2">BR01</strain>
    </source>
</reference>
<name>A0A8I3A6F7_9AGAM</name>
<feature type="transmembrane region" description="Helical" evidence="1">
    <location>
        <begin position="240"/>
        <end position="261"/>
    </location>
</feature>
<proteinExistence type="predicted"/>
<evidence type="ECO:0000313" key="2">
    <source>
        <dbReference type="EMBL" id="KAG6371943.1"/>
    </source>
</evidence>
<keyword evidence="1" id="KW-1133">Transmembrane helix</keyword>
<organism evidence="2 3">
    <name type="scientific">Boletus reticuloceps</name>
    <dbReference type="NCBI Taxonomy" id="495285"/>
    <lineage>
        <taxon>Eukaryota</taxon>
        <taxon>Fungi</taxon>
        <taxon>Dikarya</taxon>
        <taxon>Basidiomycota</taxon>
        <taxon>Agaricomycotina</taxon>
        <taxon>Agaricomycetes</taxon>
        <taxon>Agaricomycetidae</taxon>
        <taxon>Boletales</taxon>
        <taxon>Boletineae</taxon>
        <taxon>Boletaceae</taxon>
        <taxon>Boletoideae</taxon>
        <taxon>Boletus</taxon>
    </lineage>
</organism>